<evidence type="ECO:0008006" key="5">
    <source>
        <dbReference type="Google" id="ProtNLM"/>
    </source>
</evidence>
<organism evidence="3 4">
    <name type="scientific">Williamsia phyllosphaerae</name>
    <dbReference type="NCBI Taxonomy" id="885042"/>
    <lineage>
        <taxon>Bacteria</taxon>
        <taxon>Bacillati</taxon>
        <taxon>Actinomycetota</taxon>
        <taxon>Actinomycetes</taxon>
        <taxon>Mycobacteriales</taxon>
        <taxon>Nocardiaceae</taxon>
        <taxon>Williamsia</taxon>
    </lineage>
</organism>
<dbReference type="InterPro" id="IPR051448">
    <property type="entry name" value="CdaR-like_regulators"/>
</dbReference>
<dbReference type="Pfam" id="PF14361">
    <property type="entry name" value="RsbRD_N"/>
    <property type="match status" value="1"/>
</dbReference>
<feature type="domain" description="PucR C-terminal helix-turn-helix" evidence="1">
    <location>
        <begin position="325"/>
        <end position="378"/>
    </location>
</feature>
<dbReference type="PANTHER" id="PTHR33744">
    <property type="entry name" value="CARBOHYDRATE DIACID REGULATOR"/>
    <property type="match status" value="1"/>
</dbReference>
<evidence type="ECO:0000313" key="3">
    <source>
        <dbReference type="EMBL" id="GGF15973.1"/>
    </source>
</evidence>
<sequence length="399" mass="43042">MEGRTEVIRRLHQQAYTVINGFSSTVPAYDNAPSALVEHDMVHGTRLNVDLYFRYLQTRTMPTTEELGPLIELALMRQRDGVALEDILAVYQGGATMIWDQLTSALIEQDSTFMLESAAALVRYLTTVTGRIAVACSPLIVSDHVWTRGDAKRAVATALLSGASPPPGTLDRAGPLATAYVVAAFEPAPDSDPRILREIHTRTAADDGALTVSDTSGWTALIPAADVDGRGAVDVLEGFIPRSDLSETSPTFWAGVSAPATPTGIPAARIEAQTLCRTARLLDRSDSLCVGDDVLFPYVVATARPAHPYLERVSDALRTDSVAQETLWTFLDNSCNQLATAQSMQIHRNTVAYRLARVAKLTGHDPQDPEGSWVLAAARWHGRDVGRVAPDTEAPEVSG</sequence>
<dbReference type="EMBL" id="BMCS01000001">
    <property type="protein sequence ID" value="GGF15973.1"/>
    <property type="molecule type" value="Genomic_DNA"/>
</dbReference>
<dbReference type="InterPro" id="IPR042070">
    <property type="entry name" value="PucR_C-HTH_sf"/>
</dbReference>
<dbReference type="Gene3D" id="1.10.10.2840">
    <property type="entry name" value="PucR C-terminal helix-turn-helix domain"/>
    <property type="match status" value="1"/>
</dbReference>
<reference evidence="4" key="1">
    <citation type="journal article" date="2019" name="Int. J. Syst. Evol. Microbiol.">
        <title>The Global Catalogue of Microorganisms (GCM) 10K type strain sequencing project: providing services to taxonomists for standard genome sequencing and annotation.</title>
        <authorList>
            <consortium name="The Broad Institute Genomics Platform"/>
            <consortium name="The Broad Institute Genome Sequencing Center for Infectious Disease"/>
            <person name="Wu L."/>
            <person name="Ma J."/>
        </authorList>
    </citation>
    <scope>NUCLEOTIDE SEQUENCE [LARGE SCALE GENOMIC DNA]</scope>
    <source>
        <strain evidence="4">CCM 7855</strain>
    </source>
</reference>
<evidence type="ECO:0000259" key="1">
    <source>
        <dbReference type="Pfam" id="PF13556"/>
    </source>
</evidence>
<protein>
    <recommendedName>
        <fullName evidence="5">PucR C-terminal helix-turn-helix domain-containing protein</fullName>
    </recommendedName>
</protein>
<proteinExistence type="predicted"/>
<comment type="caution">
    <text evidence="3">The sequence shown here is derived from an EMBL/GenBank/DDBJ whole genome shotgun (WGS) entry which is preliminary data.</text>
</comment>
<evidence type="ECO:0000259" key="2">
    <source>
        <dbReference type="Pfam" id="PF14361"/>
    </source>
</evidence>
<evidence type="ECO:0000313" key="4">
    <source>
        <dbReference type="Proteomes" id="UP000632454"/>
    </source>
</evidence>
<dbReference type="Pfam" id="PF13556">
    <property type="entry name" value="HTH_30"/>
    <property type="match status" value="1"/>
</dbReference>
<dbReference type="InterPro" id="IPR025751">
    <property type="entry name" value="RsbRD_N_dom"/>
</dbReference>
<dbReference type="Proteomes" id="UP000632454">
    <property type="component" value="Unassembled WGS sequence"/>
</dbReference>
<keyword evidence="4" id="KW-1185">Reference proteome</keyword>
<accession>A0ABQ1UEA6</accession>
<gene>
    <name evidence="3" type="ORF">GCM10007298_10040</name>
</gene>
<dbReference type="PANTHER" id="PTHR33744:SF1">
    <property type="entry name" value="DNA-BINDING TRANSCRIPTIONAL ACTIVATOR ADER"/>
    <property type="match status" value="1"/>
</dbReference>
<name>A0ABQ1UEA6_9NOCA</name>
<feature type="domain" description="RsbT co-antagonist protein RsbRD N-terminal" evidence="2">
    <location>
        <begin position="19"/>
        <end position="133"/>
    </location>
</feature>
<dbReference type="InterPro" id="IPR025736">
    <property type="entry name" value="PucR_C-HTH_dom"/>
</dbReference>
<dbReference type="RefSeq" id="WP_188487471.1">
    <property type="nucleotide sequence ID" value="NZ_BMCS01000001.1"/>
</dbReference>